<dbReference type="Gene3D" id="2.60.120.200">
    <property type="match status" value="1"/>
</dbReference>
<dbReference type="Pfam" id="PF07944">
    <property type="entry name" value="Beta-AFase-like_GH127_cat"/>
    <property type="match status" value="2"/>
</dbReference>
<dbReference type="SUPFAM" id="SSF48208">
    <property type="entry name" value="Six-hairpin glycosidases"/>
    <property type="match status" value="1"/>
</dbReference>
<sequence>MNDDASLVAEWTADARTLSPGPQGRQHDQRLRGLRDWWEPLSICTPQECEMSKQYSRRAALRLGALAASVPAVASVLPATAAQGAGSTASPGGAAARPGWVGPNWSVKPFALNQVALHDGIFQQKRDRMLNYARNYPGTGGVFDGPDRMLNLFRANAGLPAPGTYPGGWDTPRHLLRGHFSGHYLTLLSQAYAATGEEVFLDKLDYLVEELGKCQRELDKRELGRVPGRSGKAARLGDPHPNQYVLLPPRTLDGVTELTIAVWVNLATAQAGARICHFGASSSSYLSLTASDGGGPRFAITNAGSANEQRITGSTEVPVGEWTHLAVTLSATGVGRLYVNGVEAAGKVLALTAAALGATVDNWIGRSQNSNDPFLNATVDDFRIYRRALDPAEVRALQSDGTPSPVPSDLVAWYRFEDEGETAADHSANHRDARIIGTGYPGFLAAFPEGQFVRLEPPTFQPNSGPNAVWAPWYTCHKIMRGLLNAYDLTGNEEALDIAFRMGDWAHERLSRISRDDLNHMWDTYSAGEAGSMNEVMAELAALAPDQDQKARYLATAKAVTFTTLFDASLAERDELNGRHANQYMAPNIGYLRIFEQTDDADFHTAAKNFWSMVVPHRIFSNGGAGRSEHFRQRGSITSGFTSSSDPRHAETCCAYNMLRLTRNLFFHDQDPAYMDYYEKALHNQILSSRRDIDSVTSTEVTYHQNMWPGRSRKIGSVIEYSRYGGNGSCCNGTGLESHTKYQESIYFHSADESTLYVNLFIASTLTWPSRGLVITQDTAYPTQGATRLRFDQGGGRLKIKLRVPSWARQGYAVTVNGARQALDAAPGTYVTLDRQWTEGDTIDISMPLSFRVEKALDDKSVQSILYGPTLMVVRDGTPSYRQFTFYRDLKLDGDLAPAIQPTDVPMHFTTHGYTLAPYYISDPVPGEFNSYHPYVKRVEPEVVFGAINTGVPNDSIRDEDGETFLDRVWEAAPFANHGRFVSRVEEVSSEWLAAGRHTRQQRQAILVGAARAQQELAG</sequence>
<dbReference type="InterPro" id="IPR049046">
    <property type="entry name" value="Beta-AFase-like_GH127_middle"/>
</dbReference>
<dbReference type="Pfam" id="PF20736">
    <property type="entry name" value="Glyco_hydro127M"/>
    <property type="match status" value="1"/>
</dbReference>
<accession>A0A317DME5</accession>
<comment type="caution">
    <text evidence="4">The sequence shown here is derived from an EMBL/GenBank/DDBJ whole genome shotgun (WGS) entry which is preliminary data.</text>
</comment>
<dbReference type="InterPro" id="IPR012878">
    <property type="entry name" value="Beta-AFase-like_GH127_cat"/>
</dbReference>
<protein>
    <submittedName>
        <fullName evidence="4">Glycosylase</fullName>
    </submittedName>
</protein>
<dbReference type="SMART" id="SM00560">
    <property type="entry name" value="LamGL"/>
    <property type="match status" value="1"/>
</dbReference>
<dbReference type="Proteomes" id="UP000246050">
    <property type="component" value="Unassembled WGS sequence"/>
</dbReference>
<feature type="domain" description="LamG-like jellyroll fold" evidence="3">
    <location>
        <begin position="256"/>
        <end position="392"/>
    </location>
</feature>
<proteinExistence type="predicted"/>
<evidence type="ECO:0000259" key="3">
    <source>
        <dbReference type="SMART" id="SM00560"/>
    </source>
</evidence>
<dbReference type="InterPro" id="IPR006558">
    <property type="entry name" value="LamG-like"/>
</dbReference>
<dbReference type="GO" id="GO:0005975">
    <property type="term" value="P:carbohydrate metabolic process"/>
    <property type="evidence" value="ECO:0007669"/>
    <property type="project" value="InterPro"/>
</dbReference>
<dbReference type="PANTHER" id="PTHR31151:SF0">
    <property type="entry name" value="PROLINE-TRNA LIGASE (DUF1680)"/>
    <property type="match status" value="1"/>
</dbReference>
<dbReference type="InterPro" id="IPR013320">
    <property type="entry name" value="ConA-like_dom_sf"/>
</dbReference>
<dbReference type="EMBL" id="QGKS01000187">
    <property type="protein sequence ID" value="PWR15380.1"/>
    <property type="molecule type" value="Genomic_DNA"/>
</dbReference>
<keyword evidence="1" id="KW-0732">Signal</keyword>
<dbReference type="Pfam" id="PF13385">
    <property type="entry name" value="Laminin_G_3"/>
    <property type="match status" value="1"/>
</dbReference>
<gene>
    <name evidence="4" type="ORF">DKT69_11540</name>
</gene>
<dbReference type="PANTHER" id="PTHR31151">
    <property type="entry name" value="PROLINE-TRNA LIGASE (DUF1680)"/>
    <property type="match status" value="1"/>
</dbReference>
<keyword evidence="2" id="KW-1015">Disulfide bond</keyword>
<evidence type="ECO:0000256" key="2">
    <source>
        <dbReference type="ARBA" id="ARBA00023157"/>
    </source>
</evidence>
<reference evidence="4 5" key="1">
    <citation type="submission" date="2018-05" db="EMBL/GenBank/DDBJ databases">
        <title>Micromonosporas from Atacama Desert.</title>
        <authorList>
            <person name="Carro L."/>
            <person name="Golinska P."/>
            <person name="Klenk H.-P."/>
            <person name="Goodfellow M."/>
        </authorList>
    </citation>
    <scope>NUCLEOTIDE SEQUENCE [LARGE SCALE GENOMIC DNA]</scope>
    <source>
        <strain evidence="4 5">4G51</strain>
    </source>
</reference>
<evidence type="ECO:0000256" key="1">
    <source>
        <dbReference type="ARBA" id="ARBA00022729"/>
    </source>
</evidence>
<organism evidence="4 5">
    <name type="scientific">Micromonospora sicca</name>
    <dbReference type="NCBI Taxonomy" id="2202420"/>
    <lineage>
        <taxon>Bacteria</taxon>
        <taxon>Bacillati</taxon>
        <taxon>Actinomycetota</taxon>
        <taxon>Actinomycetes</taxon>
        <taxon>Micromonosporales</taxon>
        <taxon>Micromonosporaceae</taxon>
        <taxon>Micromonospora</taxon>
    </lineage>
</organism>
<evidence type="ECO:0000313" key="4">
    <source>
        <dbReference type="EMBL" id="PWR15380.1"/>
    </source>
</evidence>
<name>A0A317DME5_9ACTN</name>
<evidence type="ECO:0000313" key="5">
    <source>
        <dbReference type="Proteomes" id="UP000246050"/>
    </source>
</evidence>
<dbReference type="SUPFAM" id="SSF49899">
    <property type="entry name" value="Concanavalin A-like lectins/glucanases"/>
    <property type="match status" value="1"/>
</dbReference>
<dbReference type="AlphaFoldDB" id="A0A317DME5"/>
<dbReference type="InterPro" id="IPR008928">
    <property type="entry name" value="6-hairpin_glycosidase_sf"/>
</dbReference>